<name>U6H246_9EIME</name>
<dbReference type="VEuPathDB" id="ToxoDB:EPH_0017710"/>
<keyword evidence="2" id="KW-0732">Signal</keyword>
<reference evidence="3" key="2">
    <citation type="submission" date="2013-10" db="EMBL/GenBank/DDBJ databases">
        <authorList>
            <person name="Aslett M."/>
        </authorList>
    </citation>
    <scope>NUCLEOTIDE SEQUENCE [LARGE SCALE GENOMIC DNA]</scope>
    <source>
        <strain evidence="3">Houghton</strain>
    </source>
</reference>
<feature type="chain" id="PRO_5004671216" evidence="2">
    <location>
        <begin position="26"/>
        <end position="1044"/>
    </location>
</feature>
<proteinExistence type="predicted"/>
<feature type="compositionally biased region" description="Low complexity" evidence="1">
    <location>
        <begin position="591"/>
        <end position="605"/>
    </location>
</feature>
<evidence type="ECO:0000313" key="4">
    <source>
        <dbReference type="Proteomes" id="UP000018201"/>
    </source>
</evidence>
<feature type="region of interest" description="Disordered" evidence="1">
    <location>
        <begin position="586"/>
        <end position="618"/>
    </location>
</feature>
<dbReference type="EMBL" id="HG694559">
    <property type="protein sequence ID" value="CDI85962.1"/>
    <property type="molecule type" value="Genomic_DNA"/>
</dbReference>
<gene>
    <name evidence="3" type="ORF">EPH_0017710</name>
</gene>
<feature type="region of interest" description="Disordered" evidence="1">
    <location>
        <begin position="662"/>
        <end position="684"/>
    </location>
</feature>
<feature type="compositionally biased region" description="Acidic residues" evidence="1">
    <location>
        <begin position="93"/>
        <end position="106"/>
    </location>
</feature>
<evidence type="ECO:0000256" key="1">
    <source>
        <dbReference type="SAM" id="MobiDB-lite"/>
    </source>
</evidence>
<protein>
    <submittedName>
        <fullName evidence="3">Uncharacterized protein</fullName>
    </submittedName>
</protein>
<dbReference type="AlphaFoldDB" id="U6H246"/>
<evidence type="ECO:0000256" key="2">
    <source>
        <dbReference type="SAM" id="SignalP"/>
    </source>
</evidence>
<dbReference type="Proteomes" id="UP000018201">
    <property type="component" value="Unassembled WGS sequence"/>
</dbReference>
<feature type="region of interest" description="Disordered" evidence="1">
    <location>
        <begin position="321"/>
        <end position="342"/>
    </location>
</feature>
<keyword evidence="4" id="KW-1185">Reference proteome</keyword>
<organism evidence="3 4">
    <name type="scientific">Eimeria praecox</name>
    <dbReference type="NCBI Taxonomy" id="51316"/>
    <lineage>
        <taxon>Eukaryota</taxon>
        <taxon>Sar</taxon>
        <taxon>Alveolata</taxon>
        <taxon>Apicomplexa</taxon>
        <taxon>Conoidasida</taxon>
        <taxon>Coccidia</taxon>
        <taxon>Eucoccidiorida</taxon>
        <taxon>Eimeriorina</taxon>
        <taxon>Eimeriidae</taxon>
        <taxon>Eimeria</taxon>
    </lineage>
</organism>
<feature type="compositionally biased region" description="Polar residues" evidence="1">
    <location>
        <begin position="174"/>
        <end position="183"/>
    </location>
</feature>
<feature type="region of interest" description="Disordered" evidence="1">
    <location>
        <begin position="25"/>
        <end position="184"/>
    </location>
</feature>
<sequence>MFRPRSFFGASTLVVCISTFPFAQARSSQSTPAGPGPEQPHGEPEFPALADLGFVEDDYEGSDWGLEGENEVPLQVSPEVTAAPIVAGTLFENWEDDDEEDDEGATDSDSSSAEPYSPTDAAAGSPRSARQWQGTGRTPGVFSSSRTTLPPDGYYNAPPTRVPTSYREGPAQMHQHQPQPNTTRAREPFYQQTTSGMQTGSFAHQPYHEVPLWAQQPSYEGFRNRPNNPVLHQRQPGTPERDAHIYGSGNSSEVNREAHTTRFPRGTGTPQENVRAGTPIQGPQTLHVQQLRGICAVGVEVSRGGGILRENWEVDRAAALQGTRTPRGSLQRGDAPQQRPLEDQNVQNPNIRHAVDAETNNNDGLLQVTGASHGSRLPSEAGTPQGRLYGGEGLLPRLHPAHSSRHTRSRNISAAAYRIYESLHATRTSMSRLILGGDSPGPRLYSRDELSHDPLAVQLFELLTRMGRPEAERHNRDDAQRTLEEPFTTRSFRGTDTSDAELDGEFGLQGSANDGGGALSDIANEIHTQETLLPEQQQQENLRASQLGNSTSASGGVSLAARSRSSEVVGSSQILNHEAMGFASGWQTAGQDQQQRADQQENNARGLSNSGTRSNYPFHERHFEGTGFYNRSGVWLPAWMPSSCVNLPWERAGRAYDALSSHRPQWDIPSPPGHGGSLDSADGQQAHTLPVNIDLAAFLLSSTNESEFGTFGNSSASYSEEEDWPSFFCITTNTSEFNLESVYNHNRWSTKKVGCPSLAPAFSRHESRRDEAQIGLTPWELFNRLKSYREVTLKSGAQNSASNCYDSFGVSIDTPQCDNRGMPPSLLSVLQGEGPFKLDFDAEPCRSSLDNSLEDLVDSVASHDNTSPLRSGDNSALSLIYNAQFALTGANSLAPSSQDSVMPPDEASVALSLTTDAVYAAHEALLPSASKPLRQTQEEQESLRIGGPRTLSINQQEEDVECAQASWKPVPDDAQRNVEAFEQQDLVGAADLSTGSPLRPSRSPELFRETSDGVIQTLQGPAAIPETGDTCACVADAIDSNTIS</sequence>
<feature type="compositionally biased region" description="Polar residues" evidence="1">
    <location>
        <begin position="128"/>
        <end position="148"/>
    </location>
</feature>
<accession>U6H246</accession>
<feature type="compositionally biased region" description="Polar residues" evidence="1">
    <location>
        <begin position="606"/>
        <end position="615"/>
    </location>
</feature>
<evidence type="ECO:0000313" key="3">
    <source>
        <dbReference type="EMBL" id="CDI85962.1"/>
    </source>
</evidence>
<feature type="region of interest" description="Disordered" evidence="1">
    <location>
        <begin position="488"/>
        <end position="520"/>
    </location>
</feature>
<feature type="compositionally biased region" description="Polar residues" evidence="1">
    <location>
        <begin position="488"/>
        <end position="497"/>
    </location>
</feature>
<feature type="region of interest" description="Disordered" evidence="1">
    <location>
        <begin position="246"/>
        <end position="273"/>
    </location>
</feature>
<reference evidence="3" key="1">
    <citation type="submission" date="2013-10" db="EMBL/GenBank/DDBJ databases">
        <title>Genomic analysis of the causative agents of coccidiosis in chickens.</title>
        <authorList>
            <person name="Reid A.J."/>
            <person name="Blake D."/>
            <person name="Billington K."/>
            <person name="Browne H."/>
            <person name="Dunn M."/>
            <person name="Hung S."/>
            <person name="Kawahara F."/>
            <person name="Miranda-Saavedra D."/>
            <person name="Mourier T."/>
            <person name="Nagra H."/>
            <person name="Otto T.D."/>
            <person name="Rawlings N."/>
            <person name="Sanchez A."/>
            <person name="Sanders M."/>
            <person name="Subramaniam C."/>
            <person name="Tay Y."/>
            <person name="Dear P."/>
            <person name="Doerig C."/>
            <person name="Gruber A."/>
            <person name="Parkinson J."/>
            <person name="Shirley M."/>
            <person name="Wan K.L."/>
            <person name="Berriman M."/>
            <person name="Tomley F."/>
            <person name="Pain A."/>
        </authorList>
    </citation>
    <scope>NUCLEOTIDE SEQUENCE [LARGE SCALE GENOMIC DNA]</scope>
    <source>
        <strain evidence="3">Houghton</strain>
    </source>
</reference>
<feature type="signal peptide" evidence="2">
    <location>
        <begin position="1"/>
        <end position="25"/>
    </location>
</feature>
<feature type="compositionally biased region" description="Acidic residues" evidence="1">
    <location>
        <begin position="54"/>
        <end position="70"/>
    </location>
</feature>